<dbReference type="InterPro" id="IPR017871">
    <property type="entry name" value="ABC_transporter-like_CS"/>
</dbReference>
<dbReference type="InterPro" id="IPR003593">
    <property type="entry name" value="AAA+_ATPase"/>
</dbReference>
<dbReference type="InterPro" id="IPR003439">
    <property type="entry name" value="ABC_transporter-like_ATP-bd"/>
</dbReference>
<dbReference type="InterPro" id="IPR027417">
    <property type="entry name" value="P-loop_NTPase"/>
</dbReference>
<dbReference type="Gene3D" id="3.40.50.300">
    <property type="entry name" value="P-loop containing nucleotide triphosphate hydrolases"/>
    <property type="match status" value="1"/>
</dbReference>
<dbReference type="InterPro" id="IPR010230">
    <property type="entry name" value="FeS-cluster_ATPase_SufC"/>
</dbReference>
<evidence type="ECO:0000259" key="4">
    <source>
        <dbReference type="PROSITE" id="PS50893"/>
    </source>
</evidence>
<keyword evidence="3" id="KW-0067">ATP-binding</keyword>
<dbReference type="PROSITE" id="PS00211">
    <property type="entry name" value="ABC_TRANSPORTER_1"/>
    <property type="match status" value="1"/>
</dbReference>
<accession>A0AAU7QRU2</accession>
<evidence type="ECO:0000256" key="3">
    <source>
        <dbReference type="ARBA" id="ARBA00022840"/>
    </source>
</evidence>
<dbReference type="GO" id="GO:0005524">
    <property type="term" value="F:ATP binding"/>
    <property type="evidence" value="ECO:0007669"/>
    <property type="project" value="UniProtKB-KW"/>
</dbReference>
<reference evidence="5" key="1">
    <citation type="submission" date="2024-06" db="EMBL/GenBank/DDBJ databases">
        <title>Diversity, functionality, and evolutionary history of bacterial symbionts in false click beetles (Coleoptera, Throscidae).</title>
        <authorList>
            <person name="Wierz J.C."/>
            <person name="Malm H."/>
            <person name="Kaltenpoth M."/>
            <person name="Engl T."/>
        </authorList>
    </citation>
    <scope>NUCLEOTIDE SEQUENCE</scope>
    <source>
        <strain evidence="5">Tduv</strain>
    </source>
</reference>
<dbReference type="Pfam" id="PF00005">
    <property type="entry name" value="ABC_tran"/>
    <property type="match status" value="1"/>
</dbReference>
<comment type="similarity">
    <text evidence="1">Belongs to the ABC transporter superfamily. Ycf16 family.</text>
</comment>
<dbReference type="PANTHER" id="PTHR43204:SF1">
    <property type="entry name" value="ABC TRANSPORTER I FAMILY MEMBER 6, CHLOROPLASTIC"/>
    <property type="match status" value="1"/>
</dbReference>
<dbReference type="SMART" id="SM00382">
    <property type="entry name" value="AAA"/>
    <property type="match status" value="1"/>
</dbReference>
<proteinExistence type="inferred from homology"/>
<dbReference type="PROSITE" id="PS50893">
    <property type="entry name" value="ABC_TRANSPORTER_2"/>
    <property type="match status" value="1"/>
</dbReference>
<organism evidence="5">
    <name type="scientific">Candidatus Shikimatogenerans sp. Tduv</name>
    <dbReference type="NCBI Taxonomy" id="3158567"/>
    <lineage>
        <taxon>Bacteria</taxon>
        <taxon>Pseudomonadati</taxon>
        <taxon>Bacteroidota</taxon>
        <taxon>Flavobacteriia</taxon>
        <taxon>Flavobacteriales</taxon>
        <taxon>Candidatus Shikimatogenerans</taxon>
    </lineage>
</organism>
<dbReference type="GO" id="GO:0016887">
    <property type="term" value="F:ATP hydrolysis activity"/>
    <property type="evidence" value="ECO:0007669"/>
    <property type="project" value="InterPro"/>
</dbReference>
<gene>
    <name evidence="5" type="primary">sufC</name>
    <name evidence="5" type="ORF">ABNO50_00730</name>
</gene>
<evidence type="ECO:0000313" key="5">
    <source>
        <dbReference type="EMBL" id="XBT18335.1"/>
    </source>
</evidence>
<protein>
    <submittedName>
        <fullName evidence="5">Fe-S cluster assembly ATPase SufC</fullName>
    </submittedName>
</protein>
<sequence length="250" mass="29394">MLKIYKLFVKIKNKYILKNINLNIKNKEIHIIMGANGSGKSTLSEIIIGNKKKNIKKGKIYFNKKNIIKKSILEHVNLGFFLSLQNPIEIHGVKLIHFIKTFMECKYINLNKKINYNKILKKIYFYIKKLKLNKNILFKYLNSEFSGGEKKKIEILQLLLLKPNFCILDEIDSGLDIDSMKNIFKIINSFFLKKKKISIIIITHNINIINFIKPNFIHIMYKGKILKSTNNIKNILKIIDKYGYNKNKII</sequence>
<name>A0AAU7QRU2_9FLAO</name>
<evidence type="ECO:0000256" key="2">
    <source>
        <dbReference type="ARBA" id="ARBA00022741"/>
    </source>
</evidence>
<feature type="domain" description="ABC transporter" evidence="4">
    <location>
        <begin position="2"/>
        <end position="247"/>
    </location>
</feature>
<dbReference type="SUPFAM" id="SSF52540">
    <property type="entry name" value="P-loop containing nucleoside triphosphate hydrolases"/>
    <property type="match status" value="1"/>
</dbReference>
<keyword evidence="2" id="KW-0547">Nucleotide-binding</keyword>
<dbReference type="PANTHER" id="PTHR43204">
    <property type="entry name" value="ABC TRANSPORTER I FAMILY MEMBER 6, CHLOROPLASTIC"/>
    <property type="match status" value="1"/>
</dbReference>
<evidence type="ECO:0000256" key="1">
    <source>
        <dbReference type="ARBA" id="ARBA00006216"/>
    </source>
</evidence>
<dbReference type="AlphaFoldDB" id="A0AAU7QRU2"/>
<dbReference type="NCBIfam" id="TIGR01978">
    <property type="entry name" value="sufC"/>
    <property type="match status" value="1"/>
</dbReference>
<dbReference type="EMBL" id="CP157894">
    <property type="protein sequence ID" value="XBT18335.1"/>
    <property type="molecule type" value="Genomic_DNA"/>
</dbReference>